<dbReference type="GO" id="GO:0003700">
    <property type="term" value="F:DNA-binding transcription factor activity"/>
    <property type="evidence" value="ECO:0007669"/>
    <property type="project" value="InterPro"/>
</dbReference>
<dbReference type="AlphaFoldDB" id="A0A212IYT0"/>
<evidence type="ECO:0000256" key="1">
    <source>
        <dbReference type="ARBA" id="ARBA00009437"/>
    </source>
</evidence>
<dbReference type="GO" id="GO:0003677">
    <property type="term" value="F:DNA binding"/>
    <property type="evidence" value="ECO:0007669"/>
    <property type="project" value="UniProtKB-KW"/>
</dbReference>
<dbReference type="FunFam" id="1.10.10.10:FF:000001">
    <property type="entry name" value="LysR family transcriptional regulator"/>
    <property type="match status" value="1"/>
</dbReference>
<evidence type="ECO:0000256" key="2">
    <source>
        <dbReference type="ARBA" id="ARBA00023015"/>
    </source>
</evidence>
<evidence type="ECO:0000256" key="4">
    <source>
        <dbReference type="ARBA" id="ARBA00023163"/>
    </source>
</evidence>
<dbReference type="GO" id="GO:0005829">
    <property type="term" value="C:cytosol"/>
    <property type="evidence" value="ECO:0007669"/>
    <property type="project" value="TreeGrafter"/>
</dbReference>
<dbReference type="SUPFAM" id="SSF46785">
    <property type="entry name" value="Winged helix' DNA-binding domain"/>
    <property type="match status" value="1"/>
</dbReference>
<feature type="domain" description="HTH lysR-type" evidence="5">
    <location>
        <begin position="1"/>
        <end position="58"/>
    </location>
</feature>
<dbReference type="CDD" id="cd05466">
    <property type="entry name" value="PBP2_LTTR_substrate"/>
    <property type="match status" value="1"/>
</dbReference>
<dbReference type="EMBL" id="FLUQ01000001">
    <property type="protein sequence ID" value="SBV92317.1"/>
    <property type="molecule type" value="Genomic_DNA"/>
</dbReference>
<keyword evidence="4" id="KW-0804">Transcription</keyword>
<evidence type="ECO:0000313" key="6">
    <source>
        <dbReference type="EMBL" id="SBV92317.1"/>
    </source>
</evidence>
<comment type="similarity">
    <text evidence="1">Belongs to the LysR transcriptional regulatory family.</text>
</comment>
<evidence type="ECO:0000256" key="3">
    <source>
        <dbReference type="ARBA" id="ARBA00023125"/>
    </source>
</evidence>
<reference evidence="6" key="1">
    <citation type="submission" date="2016-04" db="EMBL/GenBank/DDBJ databases">
        <authorList>
            <person name="Evans L.H."/>
            <person name="Alamgir A."/>
            <person name="Owens N."/>
            <person name="Weber N.D."/>
            <person name="Virtaneva K."/>
            <person name="Barbian K."/>
            <person name="Babar A."/>
            <person name="Rosenke K."/>
        </authorList>
    </citation>
    <scope>NUCLEOTIDE SEQUENCE</scope>
    <source>
        <strain evidence="6">86</strain>
    </source>
</reference>
<dbReference type="SUPFAM" id="SSF53850">
    <property type="entry name" value="Periplasmic binding protein-like II"/>
    <property type="match status" value="1"/>
</dbReference>
<keyword evidence="3" id="KW-0238">DNA-binding</keyword>
<keyword evidence="2" id="KW-0805">Transcription regulation</keyword>
<dbReference type="InterPro" id="IPR000847">
    <property type="entry name" value="LysR_HTH_N"/>
</dbReference>
<accession>A0A212IYT0</accession>
<evidence type="ECO:0000259" key="5">
    <source>
        <dbReference type="PROSITE" id="PS50931"/>
    </source>
</evidence>
<dbReference type="PROSITE" id="PS50931">
    <property type="entry name" value="HTH_LYSR"/>
    <property type="match status" value="1"/>
</dbReference>
<dbReference type="Gene3D" id="3.40.190.10">
    <property type="entry name" value="Periplasmic binding protein-like II"/>
    <property type="match status" value="2"/>
</dbReference>
<dbReference type="Pfam" id="PF00126">
    <property type="entry name" value="HTH_1"/>
    <property type="match status" value="1"/>
</dbReference>
<dbReference type="InterPro" id="IPR036390">
    <property type="entry name" value="WH_DNA-bd_sf"/>
</dbReference>
<dbReference type="InterPro" id="IPR005119">
    <property type="entry name" value="LysR_subst-bd"/>
</dbReference>
<gene>
    <name evidence="6" type="ORF">KL86DPRO_10341</name>
</gene>
<name>A0A212IYT0_9DELT</name>
<organism evidence="6">
    <name type="scientific">uncultured delta proteobacterium</name>
    <dbReference type="NCBI Taxonomy" id="34034"/>
    <lineage>
        <taxon>Bacteria</taxon>
        <taxon>Deltaproteobacteria</taxon>
        <taxon>environmental samples</taxon>
    </lineage>
</organism>
<dbReference type="PANTHER" id="PTHR30419:SF28">
    <property type="entry name" value="HTH-TYPE TRANSCRIPTIONAL REGULATOR BSDA"/>
    <property type="match status" value="1"/>
</dbReference>
<dbReference type="Pfam" id="PF03466">
    <property type="entry name" value="LysR_substrate"/>
    <property type="match status" value="1"/>
</dbReference>
<dbReference type="Gene3D" id="1.10.10.10">
    <property type="entry name" value="Winged helix-like DNA-binding domain superfamily/Winged helix DNA-binding domain"/>
    <property type="match status" value="1"/>
</dbReference>
<dbReference type="InterPro" id="IPR050950">
    <property type="entry name" value="HTH-type_LysR_regulators"/>
</dbReference>
<proteinExistence type="inferred from homology"/>
<dbReference type="InterPro" id="IPR036388">
    <property type="entry name" value="WH-like_DNA-bd_sf"/>
</dbReference>
<protein>
    <submittedName>
        <fullName evidence="6">LysR substrate binding domain-containing protein</fullName>
    </submittedName>
</protein>
<sequence length="295" mass="32961">MSIYSYKVFITVAQYDSFVAAAAILNLTPSAISHIIAKLEDRVGFSLFVRKRNGVTLTPEGELLLPRCQEVMQAQDYLEQQAAEVRGLSAGTISIGSFNSVTVMWLPDIIRQFHEAYPKIEIRVLQGTYDEVLYWVKLKMVDLAFVSESFIGSLNMTPLHRDSLLCVTPVGAYPENTEYLTVDEIKDKNFIMQRDGYSLDIASFLKDNALTVLHGFRLVEDSSLTAMVASGFGFCLMPKLAFATTSSTVAAYPLRPDYYRTIGLCEGNPQSTSPAVTTMKNTIIEYVHRNNLYNV</sequence>
<dbReference type="PANTHER" id="PTHR30419">
    <property type="entry name" value="HTH-TYPE TRANSCRIPTIONAL REGULATOR YBHD"/>
    <property type="match status" value="1"/>
</dbReference>